<evidence type="ECO:0000313" key="21">
    <source>
        <dbReference type="Proteomes" id="UP000488956"/>
    </source>
</evidence>
<dbReference type="Proteomes" id="UP000486351">
    <property type="component" value="Unassembled WGS sequence"/>
</dbReference>
<evidence type="ECO:0000313" key="16">
    <source>
        <dbReference type="Proteomes" id="UP000440732"/>
    </source>
</evidence>
<dbReference type="Proteomes" id="UP000433483">
    <property type="component" value="Unassembled WGS sequence"/>
</dbReference>
<sequence>MRLYCFTLVSTVALLAAVSANPVQAEISNTIDGETRNLRSQNLLEWPESLEEYVENHHHIREMFARWCLEDKEPEDIMKAAETEGDKKAALLYKKYVAMHSEHGRKLSVPECNV</sequence>
<comment type="caution">
    <text evidence="2">The sequence shown here is derived from an EMBL/GenBank/DDBJ whole genome shotgun (WGS) entry which is preliminary data.</text>
</comment>
<gene>
    <name evidence="10" type="ORF">PF001_g1182</name>
    <name evidence="9" type="ORF">PF002_g1637</name>
    <name evidence="7" type="ORF">PF004_g10896</name>
    <name evidence="8" type="ORF">PF005_g1488</name>
    <name evidence="6" type="ORF">PF006_g1228</name>
    <name evidence="5" type="ORF">PF007_g1486</name>
    <name evidence="11" type="ORF">PF008_g1241</name>
    <name evidence="2" type="ORF">PF009_g1183</name>
    <name evidence="4" type="ORF">PF010_g1205</name>
    <name evidence="3" type="ORF">PF011_g916</name>
</gene>
<evidence type="ECO:0000313" key="2">
    <source>
        <dbReference type="EMBL" id="KAE8949280.1"/>
    </source>
</evidence>
<dbReference type="AlphaFoldDB" id="A0A6A3FYJ5"/>
<protein>
    <recommendedName>
        <fullName evidence="22">RxLR effector protein</fullName>
    </recommendedName>
</protein>
<evidence type="ECO:0000313" key="9">
    <source>
        <dbReference type="EMBL" id="KAE9256798.1"/>
    </source>
</evidence>
<dbReference type="Proteomes" id="UP000437068">
    <property type="component" value="Unassembled WGS sequence"/>
</dbReference>
<evidence type="ECO:0000313" key="10">
    <source>
        <dbReference type="EMBL" id="KAE9328908.1"/>
    </source>
</evidence>
<evidence type="ECO:0000313" key="20">
    <source>
        <dbReference type="Proteomes" id="UP000486351"/>
    </source>
</evidence>
<dbReference type="EMBL" id="QXFZ01000035">
    <property type="protein sequence ID" value="KAE9138300.1"/>
    <property type="molecule type" value="Genomic_DNA"/>
</dbReference>
<evidence type="ECO:0000313" key="7">
    <source>
        <dbReference type="EMBL" id="KAE9229046.1"/>
    </source>
</evidence>
<evidence type="ECO:0000313" key="5">
    <source>
        <dbReference type="EMBL" id="KAE9138300.1"/>
    </source>
</evidence>
<evidence type="ECO:0000313" key="4">
    <source>
        <dbReference type="EMBL" id="KAE9137766.1"/>
    </source>
</evidence>
<dbReference type="Proteomes" id="UP000460718">
    <property type="component" value="Unassembled WGS sequence"/>
</dbReference>
<dbReference type="Proteomes" id="UP000488956">
    <property type="component" value="Unassembled WGS sequence"/>
</dbReference>
<dbReference type="EMBL" id="QXGF01000026">
    <property type="protein sequence ID" value="KAE8949280.1"/>
    <property type="molecule type" value="Genomic_DNA"/>
</dbReference>
<dbReference type="EMBL" id="QXGC01000577">
    <property type="protein sequence ID" value="KAE9229046.1"/>
    <property type="molecule type" value="Genomic_DNA"/>
</dbReference>
<keyword evidence="1" id="KW-0732">Signal</keyword>
<evidence type="ECO:0000313" key="17">
    <source>
        <dbReference type="Proteomes" id="UP000441208"/>
    </source>
</evidence>
<dbReference type="EMBL" id="QXFY01000029">
    <property type="protein sequence ID" value="KAE9361226.1"/>
    <property type="molecule type" value="Genomic_DNA"/>
</dbReference>
<keyword evidence="13" id="KW-1185">Reference proteome</keyword>
<name>A0A6A3FYJ5_9STRA</name>
<dbReference type="Proteomes" id="UP000440367">
    <property type="component" value="Unassembled WGS sequence"/>
</dbReference>
<evidence type="ECO:0000313" key="15">
    <source>
        <dbReference type="Proteomes" id="UP000440367"/>
    </source>
</evidence>
<evidence type="ECO:0000313" key="19">
    <source>
        <dbReference type="Proteomes" id="UP000476176"/>
    </source>
</evidence>
<feature type="chain" id="PRO_5036379500" description="RxLR effector protein" evidence="1">
    <location>
        <begin position="21"/>
        <end position="114"/>
    </location>
</feature>
<accession>A0A6A3FYJ5</accession>
<evidence type="ECO:0000313" key="8">
    <source>
        <dbReference type="EMBL" id="KAE9235445.1"/>
    </source>
</evidence>
<evidence type="ECO:0000256" key="1">
    <source>
        <dbReference type="SAM" id="SignalP"/>
    </source>
</evidence>
<evidence type="ECO:0000313" key="12">
    <source>
        <dbReference type="Proteomes" id="UP000429523"/>
    </source>
</evidence>
<evidence type="ECO:0000313" key="14">
    <source>
        <dbReference type="Proteomes" id="UP000437068"/>
    </source>
</evidence>
<evidence type="ECO:0000313" key="6">
    <source>
        <dbReference type="EMBL" id="KAE9154773.1"/>
    </source>
</evidence>
<evidence type="ECO:0000313" key="11">
    <source>
        <dbReference type="EMBL" id="KAE9361226.1"/>
    </source>
</evidence>
<evidence type="ECO:0008006" key="22">
    <source>
        <dbReference type="Google" id="ProtNLM"/>
    </source>
</evidence>
<dbReference type="Proteomes" id="UP000476176">
    <property type="component" value="Unassembled WGS sequence"/>
</dbReference>
<dbReference type="EMBL" id="QXGE01000027">
    <property type="protein sequence ID" value="KAE9328908.1"/>
    <property type="molecule type" value="Genomic_DNA"/>
</dbReference>
<feature type="signal peptide" evidence="1">
    <location>
        <begin position="1"/>
        <end position="20"/>
    </location>
</feature>
<dbReference type="OrthoDB" id="127974at2759"/>
<proteinExistence type="predicted"/>
<dbReference type="Proteomes" id="UP000440732">
    <property type="component" value="Unassembled WGS sequence"/>
</dbReference>
<evidence type="ECO:0000313" key="3">
    <source>
        <dbReference type="EMBL" id="KAE9029795.1"/>
    </source>
</evidence>
<reference evidence="12 13" key="1">
    <citation type="submission" date="2018-08" db="EMBL/GenBank/DDBJ databases">
        <title>Genomic investigation of the strawberry pathogen Phytophthora fragariae indicates pathogenicity is determined by transcriptional variation in three key races.</title>
        <authorList>
            <person name="Adams T.M."/>
            <person name="Armitage A.D."/>
            <person name="Sobczyk M.K."/>
            <person name="Bates H.J."/>
            <person name="Dunwell J.M."/>
            <person name="Nellist C.F."/>
            <person name="Harrison R.J."/>
        </authorList>
    </citation>
    <scope>NUCLEOTIDE SEQUENCE [LARGE SCALE GENOMIC DNA]</scope>
    <source>
        <strain evidence="10 14">A4</strain>
        <strain evidence="9 15">BC-1</strain>
        <strain evidence="7 19">BC-23</strain>
        <strain evidence="8 13">NOV-27</strain>
        <strain evidence="6 16">NOV-5</strain>
        <strain evidence="5 17">NOV-71</strain>
        <strain evidence="11 20">NOV-77</strain>
        <strain evidence="2 12">NOV-9</strain>
        <strain evidence="4 21">ONT-3</strain>
        <strain evidence="3 18">SCRP245</strain>
    </source>
</reference>
<evidence type="ECO:0000313" key="13">
    <source>
        <dbReference type="Proteomes" id="UP000433483"/>
    </source>
</evidence>
<dbReference type="EMBL" id="QXGD01000039">
    <property type="protein sequence ID" value="KAE9256798.1"/>
    <property type="molecule type" value="Genomic_DNA"/>
</dbReference>
<dbReference type="Proteomes" id="UP000441208">
    <property type="component" value="Unassembled WGS sequence"/>
</dbReference>
<dbReference type="Proteomes" id="UP000429523">
    <property type="component" value="Unassembled WGS sequence"/>
</dbReference>
<organism evidence="2 12">
    <name type="scientific">Phytophthora fragariae</name>
    <dbReference type="NCBI Taxonomy" id="53985"/>
    <lineage>
        <taxon>Eukaryota</taxon>
        <taxon>Sar</taxon>
        <taxon>Stramenopiles</taxon>
        <taxon>Oomycota</taxon>
        <taxon>Peronosporomycetes</taxon>
        <taxon>Peronosporales</taxon>
        <taxon>Peronosporaceae</taxon>
        <taxon>Phytophthora</taxon>
    </lineage>
</organism>
<dbReference type="EMBL" id="QXGA01000029">
    <property type="protein sequence ID" value="KAE9154773.1"/>
    <property type="molecule type" value="Genomic_DNA"/>
</dbReference>
<dbReference type="EMBL" id="QXGB01000036">
    <property type="protein sequence ID" value="KAE9235445.1"/>
    <property type="molecule type" value="Genomic_DNA"/>
</dbReference>
<evidence type="ECO:0000313" key="18">
    <source>
        <dbReference type="Proteomes" id="UP000460718"/>
    </source>
</evidence>
<dbReference type="EMBL" id="QXFW01000022">
    <property type="protein sequence ID" value="KAE9029795.1"/>
    <property type="molecule type" value="Genomic_DNA"/>
</dbReference>
<dbReference type="EMBL" id="QXFX01000029">
    <property type="protein sequence ID" value="KAE9137766.1"/>
    <property type="molecule type" value="Genomic_DNA"/>
</dbReference>